<evidence type="ECO:0000256" key="1">
    <source>
        <dbReference type="ARBA" id="ARBA00004166"/>
    </source>
</evidence>
<reference evidence="12" key="1">
    <citation type="submission" date="2015-06" db="EMBL/GenBank/DDBJ databases">
        <authorList>
            <person name="Hoefler B.C."/>
            <person name="Straight P.D."/>
        </authorList>
    </citation>
    <scope>NUCLEOTIDE SEQUENCE</scope>
</reference>
<protein>
    <recommendedName>
        <fullName evidence="10">Palmitoyltransferase</fullName>
        <ecNumber evidence="10">2.3.1.225</ecNumber>
    </recommendedName>
</protein>
<feature type="transmembrane region" description="Helical" evidence="10">
    <location>
        <begin position="167"/>
        <end position="187"/>
    </location>
</feature>
<evidence type="ECO:0000256" key="3">
    <source>
        <dbReference type="ARBA" id="ARBA00022692"/>
    </source>
</evidence>
<keyword evidence="6 10" id="KW-0472">Membrane</keyword>
<gene>
    <name evidence="12" type="primary">Zdhhc23_0</name>
    <name evidence="12" type="ORF">c0_g1_i1</name>
</gene>
<sequence>MLLEITKNKNIDNWVSLTIFLNANFMADYFSQSQNQLDSEKDPNSDLCCCEYIDHQNKRYHILACCCNCEDFDKVFTDWLTCRRIDRSRKRNMLLSFQDRLRIPWHGGAKQVTFDTLAPVFIIPLLISIAAINAYTCVVIFVACSVIMCYAYNYIHRNAGHTTFFSIWNLSSLIYLLLLFEFTVPLLEVLPEENVVLALLSIISVFCFWQTRKRAVLNRVIQPLTGGSELPDIAETSVNEENETEQTTLLIEQDLDEVQSLDGINSNQPNLCATCRKCVPARTAHCPVCRACIKRLDHHSYWLNCCIGESNHRYYIVGMIFGALALIVGADLTLTAVCHPFLAANIAGVQILLPDDCTEIFEMYELSVAFVIAIYALIISQYILVMLVQQGYMISRGITVQEWKSGLRGNNKTVKYNCKSFAL</sequence>
<comment type="similarity">
    <text evidence="10">Belongs to the DHHC palmitoyltransferase family.</text>
</comment>
<dbReference type="PROSITE" id="PS50216">
    <property type="entry name" value="DHHC"/>
    <property type="match status" value="1"/>
</dbReference>
<dbReference type="EC" id="2.3.1.225" evidence="10"/>
<comment type="subcellular location">
    <subcellularLocation>
        <location evidence="1">Golgi apparatus</location>
        <location evidence="1">trans-Golgi network membrane</location>
        <topology evidence="1">Multi-pass membrane protein</topology>
    </subcellularLocation>
</comment>
<feature type="domain" description="Palmitoyltransferase DHHC" evidence="11">
    <location>
        <begin position="266"/>
        <end position="403"/>
    </location>
</feature>
<evidence type="ECO:0000256" key="4">
    <source>
        <dbReference type="ARBA" id="ARBA00022989"/>
    </source>
</evidence>
<dbReference type="GO" id="GO:0005794">
    <property type="term" value="C:Golgi apparatus"/>
    <property type="evidence" value="ECO:0007669"/>
    <property type="project" value="UniProtKB-SubCell"/>
</dbReference>
<evidence type="ECO:0000313" key="12">
    <source>
        <dbReference type="EMBL" id="JAI43714.1"/>
    </source>
</evidence>
<keyword evidence="9 10" id="KW-0012">Acyltransferase</keyword>
<evidence type="ECO:0000259" key="11">
    <source>
        <dbReference type="Pfam" id="PF01529"/>
    </source>
</evidence>
<dbReference type="AlphaFoldDB" id="A0A0K8VY16"/>
<comment type="domain">
    <text evidence="10">The DHHC domain is required for palmitoyltransferase activity.</text>
</comment>
<feature type="transmembrane region" description="Helical" evidence="10">
    <location>
        <begin position="193"/>
        <end position="209"/>
    </location>
</feature>
<evidence type="ECO:0000256" key="9">
    <source>
        <dbReference type="ARBA" id="ARBA00023315"/>
    </source>
</evidence>
<dbReference type="InterPro" id="IPR039859">
    <property type="entry name" value="PFA4/ZDH16/20/ERF2-like"/>
</dbReference>
<keyword evidence="3 10" id="KW-0812">Transmembrane</keyword>
<proteinExistence type="inferred from homology"/>
<organism evidence="12">
    <name type="scientific">Bactrocera latifrons</name>
    <name type="common">Malaysian fruit fly</name>
    <name type="synonym">Chaetodacus latifrons</name>
    <dbReference type="NCBI Taxonomy" id="174628"/>
    <lineage>
        <taxon>Eukaryota</taxon>
        <taxon>Metazoa</taxon>
        <taxon>Ecdysozoa</taxon>
        <taxon>Arthropoda</taxon>
        <taxon>Hexapoda</taxon>
        <taxon>Insecta</taxon>
        <taxon>Pterygota</taxon>
        <taxon>Neoptera</taxon>
        <taxon>Endopterygota</taxon>
        <taxon>Diptera</taxon>
        <taxon>Brachycera</taxon>
        <taxon>Muscomorpha</taxon>
        <taxon>Tephritoidea</taxon>
        <taxon>Tephritidae</taxon>
        <taxon>Bactrocera</taxon>
        <taxon>Bactrocera</taxon>
    </lineage>
</organism>
<keyword evidence="2 10" id="KW-0808">Transferase</keyword>
<evidence type="ECO:0000256" key="2">
    <source>
        <dbReference type="ARBA" id="ARBA00022679"/>
    </source>
</evidence>
<dbReference type="PANTHER" id="PTHR22883">
    <property type="entry name" value="ZINC FINGER DHHC DOMAIN CONTAINING PROTEIN"/>
    <property type="match status" value="1"/>
</dbReference>
<feature type="transmembrane region" description="Helical" evidence="10">
    <location>
        <begin position="112"/>
        <end position="132"/>
    </location>
</feature>
<keyword evidence="5" id="KW-0333">Golgi apparatus</keyword>
<feature type="transmembrane region" description="Helical" evidence="10">
    <location>
        <begin position="320"/>
        <end position="346"/>
    </location>
</feature>
<evidence type="ECO:0000256" key="5">
    <source>
        <dbReference type="ARBA" id="ARBA00023034"/>
    </source>
</evidence>
<keyword evidence="4 10" id="KW-1133">Transmembrane helix</keyword>
<dbReference type="GO" id="GO:0006612">
    <property type="term" value="P:protein targeting to membrane"/>
    <property type="evidence" value="ECO:0007669"/>
    <property type="project" value="TreeGrafter"/>
</dbReference>
<dbReference type="PANTHER" id="PTHR22883:SF475">
    <property type="entry name" value="PALMITOYLTRANSFERASE ZDHHC23"/>
    <property type="match status" value="1"/>
</dbReference>
<comment type="catalytic activity">
    <reaction evidence="10">
        <text>L-cysteinyl-[protein] + hexadecanoyl-CoA = S-hexadecanoyl-L-cysteinyl-[protein] + CoA</text>
        <dbReference type="Rhea" id="RHEA:36683"/>
        <dbReference type="Rhea" id="RHEA-COMP:10131"/>
        <dbReference type="Rhea" id="RHEA-COMP:11032"/>
        <dbReference type="ChEBI" id="CHEBI:29950"/>
        <dbReference type="ChEBI" id="CHEBI:57287"/>
        <dbReference type="ChEBI" id="CHEBI:57379"/>
        <dbReference type="ChEBI" id="CHEBI:74151"/>
        <dbReference type="EC" id="2.3.1.225"/>
    </reaction>
</comment>
<dbReference type="GO" id="GO:0019706">
    <property type="term" value="F:protein-cysteine S-palmitoyltransferase activity"/>
    <property type="evidence" value="ECO:0007669"/>
    <property type="project" value="UniProtKB-EC"/>
</dbReference>
<feature type="transmembrane region" description="Helical" evidence="10">
    <location>
        <begin position="366"/>
        <end position="388"/>
    </location>
</feature>
<dbReference type="OrthoDB" id="430659at2759"/>
<keyword evidence="7" id="KW-0564">Palmitate</keyword>
<name>A0A0K8VY16_BACLA</name>
<evidence type="ECO:0000256" key="8">
    <source>
        <dbReference type="ARBA" id="ARBA00023288"/>
    </source>
</evidence>
<keyword evidence="8" id="KW-0449">Lipoprotein</keyword>
<dbReference type="InterPro" id="IPR001594">
    <property type="entry name" value="Palmitoyltrfase_DHHC"/>
</dbReference>
<accession>A0A0K8VY16</accession>
<dbReference type="GO" id="GO:0005783">
    <property type="term" value="C:endoplasmic reticulum"/>
    <property type="evidence" value="ECO:0007669"/>
    <property type="project" value="TreeGrafter"/>
</dbReference>
<dbReference type="Pfam" id="PF01529">
    <property type="entry name" value="DHHC"/>
    <property type="match status" value="1"/>
</dbReference>
<evidence type="ECO:0000256" key="6">
    <source>
        <dbReference type="ARBA" id="ARBA00023136"/>
    </source>
</evidence>
<evidence type="ECO:0000256" key="7">
    <source>
        <dbReference type="ARBA" id="ARBA00023139"/>
    </source>
</evidence>
<dbReference type="EMBL" id="GDHF01008600">
    <property type="protein sequence ID" value="JAI43714.1"/>
    <property type="molecule type" value="Transcribed_RNA"/>
</dbReference>
<evidence type="ECO:0000256" key="10">
    <source>
        <dbReference type="RuleBase" id="RU079119"/>
    </source>
</evidence>